<dbReference type="PANTHER" id="PTHR33434:SF4">
    <property type="entry name" value="PHOSPHATASE PROTEIN"/>
    <property type="match status" value="1"/>
</dbReference>
<dbReference type="InterPro" id="IPR036117">
    <property type="entry name" value="DhaL_dom_sf"/>
</dbReference>
<dbReference type="SMART" id="SM01120">
    <property type="entry name" value="Dak2"/>
    <property type="match status" value="1"/>
</dbReference>
<keyword evidence="3" id="KW-1185">Reference proteome</keyword>
<dbReference type="Gene3D" id="1.25.40.340">
    <property type="match status" value="1"/>
</dbReference>
<dbReference type="PANTHER" id="PTHR33434">
    <property type="entry name" value="DEGV DOMAIN-CONTAINING PROTEIN DR_1986-RELATED"/>
    <property type="match status" value="1"/>
</dbReference>
<organism evidence="2 3">
    <name type="scientific">Pseudonocardia ailaonensis</name>
    <dbReference type="NCBI Taxonomy" id="367279"/>
    <lineage>
        <taxon>Bacteria</taxon>
        <taxon>Bacillati</taxon>
        <taxon>Actinomycetota</taxon>
        <taxon>Actinomycetes</taxon>
        <taxon>Pseudonocardiales</taxon>
        <taxon>Pseudonocardiaceae</taxon>
        <taxon>Pseudonocardia</taxon>
    </lineage>
</organism>
<protein>
    <submittedName>
        <fullName evidence="2">DAK2 domain-containing protein</fullName>
    </submittedName>
</protein>
<dbReference type="InterPro" id="IPR004007">
    <property type="entry name" value="DhaL_dom"/>
</dbReference>
<dbReference type="InterPro" id="IPR050270">
    <property type="entry name" value="DegV_domain_contain"/>
</dbReference>
<feature type="domain" description="DhaL" evidence="1">
    <location>
        <begin position="8"/>
        <end position="188"/>
    </location>
</feature>
<comment type="caution">
    <text evidence="2">The sequence shown here is derived from an EMBL/GenBank/DDBJ whole genome shotgun (WGS) entry which is preliminary data.</text>
</comment>
<accession>A0ABN2NLH8</accession>
<dbReference type="PROSITE" id="PS51480">
    <property type="entry name" value="DHAL"/>
    <property type="match status" value="1"/>
</dbReference>
<dbReference type="Pfam" id="PF02734">
    <property type="entry name" value="Dak2"/>
    <property type="match status" value="1"/>
</dbReference>
<dbReference type="EMBL" id="BAAAQK010000027">
    <property type="protein sequence ID" value="GAA1874491.1"/>
    <property type="molecule type" value="Genomic_DNA"/>
</dbReference>
<name>A0ABN2NLH8_9PSEU</name>
<gene>
    <name evidence="2" type="ORF">GCM10009836_64490</name>
</gene>
<dbReference type="Pfam" id="PF21645">
    <property type="entry name" value="FakA-like_M"/>
    <property type="match status" value="1"/>
</dbReference>
<dbReference type="Pfam" id="PF13684">
    <property type="entry name" value="FakA-like_C"/>
    <property type="match status" value="1"/>
</dbReference>
<dbReference type="InterPro" id="IPR048394">
    <property type="entry name" value="FakA-like_M"/>
</dbReference>
<evidence type="ECO:0000313" key="2">
    <source>
        <dbReference type="EMBL" id="GAA1874491.1"/>
    </source>
</evidence>
<dbReference type="SMART" id="SM01121">
    <property type="entry name" value="Dak1_2"/>
    <property type="match status" value="1"/>
</dbReference>
<evidence type="ECO:0000313" key="3">
    <source>
        <dbReference type="Proteomes" id="UP001500449"/>
    </source>
</evidence>
<sequence length="520" mass="52972">MRDALDEDLLRRWVEAAATGLRRHRGELDGINVFPVADSDTGSNMLLTLESGVAALPAALPAGAVPVAELAAALSGGALRGARGNSGTILSQLLRGLAEALAAGEGLTEGLRRAAVLARAAVAEPLEGTMLSVLDAAAHAAPDGPLAVADAAHAAVARTPTQLPELARAGVVDAGGLGVAIVFDALVEACSGESPARSRVVVREKAALTAVRESGSPEYDSEVMYLLDGTTGDKVDELRRTLVGLGDSVVVVGDGSGTWNVHVHCSDVGAAIEAGVETGRPHRISVLRFDERQPDRARFLRSRAVLLVIAGPDAAQLAREAGADVLETRPGHAIGGRELLAAVEATGAAHVALLTCDVSLAGLAGRVAAEARDAGREVVVVPTVSVPQGLSALAVHDPSRNPADDVVAMAEAAAGTRTGGLVVAEAEALTWVGHCAPGEVLGMSEGEVVLIAPDLSVGALWLAHRMLTGGGELVTALLGADAPADLGERLVEDLRRTHPEADVVVHRGGQVDFPLVLGVE</sequence>
<evidence type="ECO:0000259" key="1">
    <source>
        <dbReference type="PROSITE" id="PS51480"/>
    </source>
</evidence>
<dbReference type="InterPro" id="IPR033470">
    <property type="entry name" value="FakA-like_C"/>
</dbReference>
<reference evidence="2 3" key="1">
    <citation type="journal article" date="2019" name="Int. J. Syst. Evol. Microbiol.">
        <title>The Global Catalogue of Microorganisms (GCM) 10K type strain sequencing project: providing services to taxonomists for standard genome sequencing and annotation.</title>
        <authorList>
            <consortium name="The Broad Institute Genomics Platform"/>
            <consortium name="The Broad Institute Genome Sequencing Center for Infectious Disease"/>
            <person name="Wu L."/>
            <person name="Ma J."/>
        </authorList>
    </citation>
    <scope>NUCLEOTIDE SEQUENCE [LARGE SCALE GENOMIC DNA]</scope>
    <source>
        <strain evidence="2 3">JCM 16009</strain>
    </source>
</reference>
<proteinExistence type="predicted"/>
<dbReference type="RefSeq" id="WP_344425900.1">
    <property type="nucleotide sequence ID" value="NZ_BAAAQK010000027.1"/>
</dbReference>
<dbReference type="SUPFAM" id="SSF101473">
    <property type="entry name" value="DhaL-like"/>
    <property type="match status" value="1"/>
</dbReference>
<dbReference type="Proteomes" id="UP001500449">
    <property type="component" value="Unassembled WGS sequence"/>
</dbReference>